<dbReference type="PANTHER" id="PTHR43174:SF2">
    <property type="entry name" value="UDP-N-ACETYLGLUCOSAMINE 2-EPIMERASE"/>
    <property type="match status" value="1"/>
</dbReference>
<dbReference type="Pfam" id="PF02350">
    <property type="entry name" value="Epimerase_2"/>
    <property type="match status" value="1"/>
</dbReference>
<proteinExistence type="inferred from homology"/>
<evidence type="ECO:0000256" key="1">
    <source>
        <dbReference type="ARBA" id="ARBA00023235"/>
    </source>
</evidence>
<comment type="similarity">
    <text evidence="2">Belongs to the UDP-N-acetylglucosamine 2-epimerase family.</text>
</comment>
<evidence type="ECO:0000313" key="6">
    <source>
        <dbReference type="EMBL" id="ABP00624.1"/>
    </source>
</evidence>
<dbReference type="PANTHER" id="PTHR43174">
    <property type="entry name" value="UDP-N-ACETYLGLUCOSAMINE 2-EPIMERASE"/>
    <property type="match status" value="1"/>
</dbReference>
<feature type="compositionally biased region" description="Basic and acidic residues" evidence="4">
    <location>
        <begin position="375"/>
        <end position="389"/>
    </location>
</feature>
<reference evidence="6 7" key="1">
    <citation type="journal article" date="2007" name="Proc. Natl. Acad. Sci. U.S.A.">
        <title>The tiny eukaryote Ostreococcus provides genomic insights into the paradox of plankton speciation.</title>
        <authorList>
            <person name="Palenik B."/>
            <person name="Grimwood J."/>
            <person name="Aerts A."/>
            <person name="Rouze P."/>
            <person name="Salamov A."/>
            <person name="Putnam N."/>
            <person name="Dupont C."/>
            <person name="Jorgensen R."/>
            <person name="Derelle E."/>
            <person name="Rombauts S."/>
            <person name="Zhou K."/>
            <person name="Otillar R."/>
            <person name="Merchant S.S."/>
            <person name="Podell S."/>
            <person name="Gaasterland T."/>
            <person name="Napoli C."/>
            <person name="Gendler K."/>
            <person name="Manuell A."/>
            <person name="Tai V."/>
            <person name="Vallon O."/>
            <person name="Piganeau G."/>
            <person name="Jancek S."/>
            <person name="Heijde M."/>
            <person name="Jabbari K."/>
            <person name="Bowler C."/>
            <person name="Lohr M."/>
            <person name="Robbens S."/>
            <person name="Werner G."/>
            <person name="Dubchak I."/>
            <person name="Pazour G.J."/>
            <person name="Ren Q."/>
            <person name="Paulsen I."/>
            <person name="Delwiche C."/>
            <person name="Schmutz J."/>
            <person name="Rokhsar D."/>
            <person name="Van de Peer Y."/>
            <person name="Moreau H."/>
            <person name="Grigoriev I.V."/>
        </authorList>
    </citation>
    <scope>NUCLEOTIDE SEQUENCE [LARGE SCALE GENOMIC DNA]</scope>
    <source>
        <strain evidence="6 7">CCE9901</strain>
    </source>
</reference>
<dbReference type="InterPro" id="IPR029767">
    <property type="entry name" value="WecB-like"/>
</dbReference>
<dbReference type="HOGENOM" id="CLU_041674_1_0_1"/>
<dbReference type="RefSeq" id="XP_001422307.1">
    <property type="nucleotide sequence ID" value="XM_001422270.1"/>
</dbReference>
<evidence type="ECO:0000256" key="2">
    <source>
        <dbReference type="ARBA" id="ARBA00038209"/>
    </source>
</evidence>
<dbReference type="GeneID" id="5006372"/>
<keyword evidence="7" id="KW-1185">Reference proteome</keyword>
<dbReference type="InterPro" id="IPR003331">
    <property type="entry name" value="UDP_GlcNAc_Epimerase_2_dom"/>
</dbReference>
<dbReference type="EC" id="5.1.3.14" evidence="3"/>
<evidence type="ECO:0000313" key="7">
    <source>
        <dbReference type="Proteomes" id="UP000001568"/>
    </source>
</evidence>
<dbReference type="GO" id="GO:0008761">
    <property type="term" value="F:UDP-N-acetylglucosamine 2-epimerase activity"/>
    <property type="evidence" value="ECO:0007669"/>
    <property type="project" value="UniProtKB-EC"/>
</dbReference>
<feature type="region of interest" description="Disordered" evidence="4">
    <location>
        <begin position="355"/>
        <end position="389"/>
    </location>
</feature>
<dbReference type="KEGG" id="olu:OSTLU_25793"/>
<organism evidence="6 7">
    <name type="scientific">Ostreococcus lucimarinus (strain CCE9901)</name>
    <dbReference type="NCBI Taxonomy" id="436017"/>
    <lineage>
        <taxon>Eukaryota</taxon>
        <taxon>Viridiplantae</taxon>
        <taxon>Chlorophyta</taxon>
        <taxon>Mamiellophyceae</taxon>
        <taxon>Mamiellales</taxon>
        <taxon>Bathycoccaceae</taxon>
        <taxon>Ostreococcus</taxon>
    </lineage>
</organism>
<dbReference type="EMBL" id="CP000598">
    <property type="protein sequence ID" value="ABP00624.1"/>
    <property type="molecule type" value="Genomic_DNA"/>
</dbReference>
<sequence length="389" mass="42971">MKDIESERFDRTAYSAEIKIAIVFGTRPEAVKMAPVIQAVARSSTLSAILISTGQHKQMLEQVLRQFSLQDKIQHELALMKPNQQLAELTSSAVRAVDGVLRSSKPDAVLVQGDTTTAFITSLAAFYLKIPVGHIEAGLRTRDIYSPFPEEVNRQCISVMATYHFAPTEHAAKNLYDEGRRTNVFTTGNTVTEPSDRVIELSKVVKTVSTLRDVRLLLLTAHRRENLGEPILNIFTSIEKLLQEYPDVVVIYPIHLNPMSDHAPPTTTHLRRLLIVPPLDHADLLFMMKESFFVMTDSGGIQEEAVTLGKPVLVLRDTTERPEGVLAGAAKLVGHGAESIYTEAASLLKDPDSYRSMSGSKKTYGDGNAAGNIVAKEKQKERRGTVPKK</sequence>
<evidence type="ECO:0000256" key="3">
    <source>
        <dbReference type="ARBA" id="ARBA00038858"/>
    </source>
</evidence>
<protein>
    <recommendedName>
        <fullName evidence="3">UDP-N-acetylglucosamine 2-epimerase (non-hydrolyzing)</fullName>
        <ecNumber evidence="3">5.1.3.14</ecNumber>
    </recommendedName>
</protein>
<dbReference type="OrthoDB" id="10265086at2759"/>
<dbReference type="Gramene" id="ABP00624">
    <property type="protein sequence ID" value="ABP00624"/>
    <property type="gene ID" value="OSTLU_25793"/>
</dbReference>
<evidence type="ECO:0000256" key="4">
    <source>
        <dbReference type="SAM" id="MobiDB-lite"/>
    </source>
</evidence>
<name>A4SAA4_OSTLU</name>
<evidence type="ECO:0000259" key="5">
    <source>
        <dbReference type="Pfam" id="PF02350"/>
    </source>
</evidence>
<keyword evidence="1" id="KW-0413">Isomerase</keyword>
<dbReference type="Proteomes" id="UP000001568">
    <property type="component" value="Chromosome 18"/>
</dbReference>
<dbReference type="AlphaFoldDB" id="A4SAA4"/>
<dbReference type="NCBIfam" id="TIGR00236">
    <property type="entry name" value="wecB"/>
    <property type="match status" value="1"/>
</dbReference>
<accession>A4SAA4</accession>
<gene>
    <name evidence="6" type="ORF">OSTLU_25793</name>
</gene>
<dbReference type="eggNOG" id="ENOG502R8PF">
    <property type="taxonomic scope" value="Eukaryota"/>
</dbReference>
<dbReference type="CDD" id="cd03786">
    <property type="entry name" value="GTB_UDP-GlcNAc_2-Epimerase"/>
    <property type="match status" value="1"/>
</dbReference>
<dbReference type="Gene3D" id="3.40.50.2000">
    <property type="entry name" value="Glycogen Phosphorylase B"/>
    <property type="match status" value="2"/>
</dbReference>
<feature type="domain" description="UDP-N-acetylglucosamine 2-epimerase" evidence="5">
    <location>
        <begin position="39"/>
        <end position="375"/>
    </location>
</feature>
<dbReference type="SUPFAM" id="SSF53756">
    <property type="entry name" value="UDP-Glycosyltransferase/glycogen phosphorylase"/>
    <property type="match status" value="1"/>
</dbReference>